<accession>W6YAN6</accession>
<evidence type="ECO:0000313" key="3">
    <source>
        <dbReference type="Proteomes" id="UP000053841"/>
    </source>
</evidence>
<organism evidence="2 3">
    <name type="scientific">Cochliobolus carbonum (strain 26-R-13)</name>
    <name type="common">Maize leaf spot fungus</name>
    <name type="synonym">Bipolaris zeicola</name>
    <dbReference type="NCBI Taxonomy" id="930089"/>
    <lineage>
        <taxon>Eukaryota</taxon>
        <taxon>Fungi</taxon>
        <taxon>Dikarya</taxon>
        <taxon>Ascomycota</taxon>
        <taxon>Pezizomycotina</taxon>
        <taxon>Dothideomycetes</taxon>
        <taxon>Pleosporomycetidae</taxon>
        <taxon>Pleosporales</taxon>
        <taxon>Pleosporineae</taxon>
        <taxon>Pleosporaceae</taxon>
        <taxon>Bipolaris</taxon>
    </lineage>
</organism>
<keyword evidence="3" id="KW-1185">Reference proteome</keyword>
<dbReference type="GeneID" id="19143979"/>
<evidence type="ECO:0000313" key="2">
    <source>
        <dbReference type="EMBL" id="EUC28171.1"/>
    </source>
</evidence>
<dbReference type="PANTHER" id="PTHR37540:SF5">
    <property type="entry name" value="TRANSCRIPTION FACTOR DOMAIN-CONTAINING PROTEIN"/>
    <property type="match status" value="1"/>
</dbReference>
<dbReference type="EMBL" id="KI964836">
    <property type="protein sequence ID" value="EUC28171.1"/>
    <property type="molecule type" value="Genomic_DNA"/>
</dbReference>
<dbReference type="Proteomes" id="UP000053841">
    <property type="component" value="Unassembled WGS sequence"/>
</dbReference>
<name>W6YAN6_COCC2</name>
<dbReference type="KEGG" id="bze:COCCADRAFT_109842"/>
<protein>
    <recommendedName>
        <fullName evidence="4">Transcription factor domain-containing protein</fullName>
    </recommendedName>
</protein>
<sequence>MTSQYVQFDFIISDPVSNPKPGKSLQIRSRCMLGRNKHEGSRRTQREKRKIANEMIPSVPSNRTPRRSTPLPTKPLIKDLVPIRFAGREIDPEAEILLADAFAFNFLANDVTPLERCTNLDCLESACFSWLFTDTTFLHSMLCASYAIKDFKSPQSKDGPGVQTTFHLQATLSLLRVKMQKAFAHQDESVLRVIINLTLLAIGFGDWATAATHLEGLHGIVQLRGDAAFLEERPTLHFKLDRIDLAWSLASGRKPYFMQPVKSWDCRIRCPYPTPPPNLYQPSAAWDYRILNVFKDFQNLTLMINPMLTTTFQLPGRRIPYAWVVEQLRTMCITAGSEIRQDKSLLLWVLFTASITVARTHDTWIRDALKTAVAGLEWKDVQAHVSRVMWIGLVHDKPGQKAYERLSQAKSSPWPTS</sequence>
<dbReference type="OrthoDB" id="4158087at2759"/>
<dbReference type="eggNOG" id="ENOG502SSBS">
    <property type="taxonomic scope" value="Eukaryota"/>
</dbReference>
<dbReference type="AlphaFoldDB" id="W6YAN6"/>
<reference evidence="2 3" key="1">
    <citation type="journal article" date="2013" name="PLoS Genet.">
        <title>Comparative genome structure, secondary metabolite, and effector coding capacity across Cochliobolus pathogens.</title>
        <authorList>
            <person name="Condon B.J."/>
            <person name="Leng Y."/>
            <person name="Wu D."/>
            <person name="Bushley K.E."/>
            <person name="Ohm R.A."/>
            <person name="Otillar R."/>
            <person name="Martin J."/>
            <person name="Schackwitz W."/>
            <person name="Grimwood J."/>
            <person name="MohdZainudin N."/>
            <person name="Xue C."/>
            <person name="Wang R."/>
            <person name="Manning V.A."/>
            <person name="Dhillon B."/>
            <person name="Tu Z.J."/>
            <person name="Steffenson B.J."/>
            <person name="Salamov A."/>
            <person name="Sun H."/>
            <person name="Lowry S."/>
            <person name="LaButti K."/>
            <person name="Han J."/>
            <person name="Copeland A."/>
            <person name="Lindquist E."/>
            <person name="Barry K."/>
            <person name="Schmutz J."/>
            <person name="Baker S.E."/>
            <person name="Ciuffetti L.M."/>
            <person name="Grigoriev I.V."/>
            <person name="Zhong S."/>
            <person name="Turgeon B.G."/>
        </authorList>
    </citation>
    <scope>NUCLEOTIDE SEQUENCE [LARGE SCALE GENOMIC DNA]</scope>
    <source>
        <strain evidence="2 3">26-R-13</strain>
    </source>
</reference>
<evidence type="ECO:0008006" key="4">
    <source>
        <dbReference type="Google" id="ProtNLM"/>
    </source>
</evidence>
<dbReference type="PANTHER" id="PTHR37540">
    <property type="entry name" value="TRANSCRIPTION FACTOR (ACR-2), PUTATIVE-RELATED-RELATED"/>
    <property type="match status" value="1"/>
</dbReference>
<gene>
    <name evidence="2" type="ORF">COCCADRAFT_109842</name>
</gene>
<dbReference type="HOGENOM" id="CLU_023254_1_0_1"/>
<proteinExistence type="predicted"/>
<evidence type="ECO:0000256" key="1">
    <source>
        <dbReference type="SAM" id="MobiDB-lite"/>
    </source>
</evidence>
<feature type="region of interest" description="Disordered" evidence="1">
    <location>
        <begin position="35"/>
        <end position="73"/>
    </location>
</feature>
<dbReference type="RefSeq" id="XP_007717517.1">
    <property type="nucleotide sequence ID" value="XM_007719327.1"/>
</dbReference>